<keyword evidence="2" id="KW-0645">Protease</keyword>
<dbReference type="Pfam" id="PF03184">
    <property type="entry name" value="DDE_1"/>
    <property type="match status" value="1"/>
</dbReference>
<dbReference type="InterPro" id="IPR043504">
    <property type="entry name" value="Peptidase_S1_PA_chymotrypsin"/>
</dbReference>
<dbReference type="InterPro" id="IPR001314">
    <property type="entry name" value="Peptidase_S1A"/>
</dbReference>
<evidence type="ECO:0000256" key="5">
    <source>
        <dbReference type="ARBA" id="ARBA00023157"/>
    </source>
</evidence>
<reference evidence="8 9" key="1">
    <citation type="journal article" date="2024" name="BMC Genomics">
        <title>De novo assembly and annotation of Popillia japonica's genome with initial clues to its potential as an invasive pest.</title>
        <authorList>
            <person name="Cucini C."/>
            <person name="Boschi S."/>
            <person name="Funari R."/>
            <person name="Cardaioli E."/>
            <person name="Iannotti N."/>
            <person name="Marturano G."/>
            <person name="Paoli F."/>
            <person name="Bruttini M."/>
            <person name="Carapelli A."/>
            <person name="Frati F."/>
            <person name="Nardi F."/>
        </authorList>
    </citation>
    <scope>NUCLEOTIDE SEQUENCE [LARGE SCALE GENOMIC DNA]</scope>
    <source>
        <strain evidence="8">DMR45628</strain>
    </source>
</reference>
<dbReference type="PRINTS" id="PR00722">
    <property type="entry name" value="CHYMOTRYPSIN"/>
</dbReference>
<evidence type="ECO:0000256" key="1">
    <source>
        <dbReference type="ARBA" id="ARBA00007664"/>
    </source>
</evidence>
<evidence type="ECO:0000256" key="6">
    <source>
        <dbReference type="SAM" id="Phobius"/>
    </source>
</evidence>
<dbReference type="InterPro" id="IPR004875">
    <property type="entry name" value="DDE_SF_endonuclease_dom"/>
</dbReference>
<dbReference type="PROSITE" id="PS50240">
    <property type="entry name" value="TRYPSIN_DOM"/>
    <property type="match status" value="1"/>
</dbReference>
<organism evidence="8 9">
    <name type="scientific">Popillia japonica</name>
    <name type="common">Japanese beetle</name>
    <dbReference type="NCBI Taxonomy" id="7064"/>
    <lineage>
        <taxon>Eukaryota</taxon>
        <taxon>Metazoa</taxon>
        <taxon>Ecdysozoa</taxon>
        <taxon>Arthropoda</taxon>
        <taxon>Hexapoda</taxon>
        <taxon>Insecta</taxon>
        <taxon>Pterygota</taxon>
        <taxon>Neoptera</taxon>
        <taxon>Endopterygota</taxon>
        <taxon>Coleoptera</taxon>
        <taxon>Polyphaga</taxon>
        <taxon>Scarabaeiformia</taxon>
        <taxon>Scarabaeidae</taxon>
        <taxon>Rutelinae</taxon>
        <taxon>Popillia</taxon>
    </lineage>
</organism>
<dbReference type="PANTHER" id="PTHR24276:SF91">
    <property type="entry name" value="AT26814P-RELATED"/>
    <property type="match status" value="1"/>
</dbReference>
<feature type="transmembrane region" description="Helical" evidence="6">
    <location>
        <begin position="821"/>
        <end position="838"/>
    </location>
</feature>
<dbReference type="FunFam" id="2.40.10.10:FF:000068">
    <property type="entry name" value="transmembrane protease serine 2"/>
    <property type="match status" value="1"/>
</dbReference>
<dbReference type="GO" id="GO:0006508">
    <property type="term" value="P:proteolysis"/>
    <property type="evidence" value="ECO:0007669"/>
    <property type="project" value="UniProtKB-KW"/>
</dbReference>
<keyword evidence="9" id="KW-1185">Reference proteome</keyword>
<dbReference type="PANTHER" id="PTHR24276">
    <property type="entry name" value="POLYSERASE-RELATED"/>
    <property type="match status" value="1"/>
</dbReference>
<evidence type="ECO:0000313" key="9">
    <source>
        <dbReference type="Proteomes" id="UP001458880"/>
    </source>
</evidence>
<evidence type="ECO:0000313" key="8">
    <source>
        <dbReference type="EMBL" id="KAK9737592.1"/>
    </source>
</evidence>
<keyword evidence="8" id="KW-0540">Nuclease</keyword>
<sequence>MPEATSLARAMPFNKVVVEKFYHNIEEILERRSLDPAQIYNTTDNNCREKGYKTLWTNYIGRKRLPGARPGTEGRATSSGRISTETFIEWIEYFIRVSKPTTKLPILLLTENHGAHISYAVVKLAKEHNVILSTLLPRTSHRLQPLDGCLYGPLKRDYNDSGSWLLANPDKRISICEIAEIFGEAYPLVFSAKNIVFGFKVTGTFPFNRHAFDDHEFLAVSFTDTDNAIAEASQNTIASGTPEPIGEIEKERADYYKNKCVNKAVLTKSLEKTPNDLLNKLDNIKTGDAQSQTCKEDISSSIPIDIQSQGFKSACTQTEEQHVGQKQNICKPQQNIKTQSKNERIETRINEKQGKKMLDRDLSGKRDLYAEEAEVKLRRRLILGDTQARNTSDILRSLVDATEFTVQTICKPNATFRSVCSDIEALTKDFTNRDYVIIQSGSIDVLRGVPFEDEYMRKLLYNFTITNLLILSVPFWSGRVVLNDLIYKFNFKLFDIIQTTCFSNVRLIDTNEFVSKFNNTMHGLHMSRSEMSKEITCFLCIFLMITTSYAVLLLEKNKSKIFAPVVTPGHNENEPTPERVTGFEDDRIVGGELTSIEEFPYLVGIMIGRSHICGGTYIHHFWVLTAAHCISKYTTTILTCGMGMTFLTDKDIQLRDSVGIYPHEHYNAKNDTNDVGLIRIARPFAGSSKVSFVKLAWAQAEVPKTCKVAGWGVQREEDMLDRSKLSNQLRYTEVPIISQKRCSELYYLDVFQPHFRDTKVFCAGYEEGGHDACQGCGNELPGVYVNVTSYIDWIEEKLYLVDLDRIRSQGSYNSTDIRQSFILLIILPYYFLIINLFADL</sequence>
<protein>
    <submittedName>
        <fullName evidence="8">DDE superfamily endonuclease</fullName>
    </submittedName>
</protein>
<dbReference type="Proteomes" id="UP001458880">
    <property type="component" value="Unassembled WGS sequence"/>
</dbReference>
<evidence type="ECO:0000256" key="4">
    <source>
        <dbReference type="ARBA" id="ARBA00022825"/>
    </source>
</evidence>
<evidence type="ECO:0000256" key="3">
    <source>
        <dbReference type="ARBA" id="ARBA00022801"/>
    </source>
</evidence>
<dbReference type="GO" id="GO:0003676">
    <property type="term" value="F:nucleic acid binding"/>
    <property type="evidence" value="ECO:0007669"/>
    <property type="project" value="InterPro"/>
</dbReference>
<keyword evidence="4" id="KW-0720">Serine protease</keyword>
<dbReference type="Gene3D" id="2.40.10.10">
    <property type="entry name" value="Trypsin-like serine proteases"/>
    <property type="match status" value="1"/>
</dbReference>
<keyword evidence="6" id="KW-1133">Transmembrane helix</keyword>
<dbReference type="InterPro" id="IPR018114">
    <property type="entry name" value="TRYPSIN_HIS"/>
</dbReference>
<dbReference type="Pfam" id="PF00089">
    <property type="entry name" value="Trypsin"/>
    <property type="match status" value="1"/>
</dbReference>
<evidence type="ECO:0000256" key="2">
    <source>
        <dbReference type="ARBA" id="ARBA00022670"/>
    </source>
</evidence>
<comment type="caution">
    <text evidence="8">The sequence shown here is derived from an EMBL/GenBank/DDBJ whole genome shotgun (WGS) entry which is preliminary data.</text>
</comment>
<dbReference type="InterPro" id="IPR050430">
    <property type="entry name" value="Peptidase_S1"/>
</dbReference>
<dbReference type="AlphaFoldDB" id="A0AAW1LQZ4"/>
<proteinExistence type="inferred from homology"/>
<dbReference type="InterPro" id="IPR001254">
    <property type="entry name" value="Trypsin_dom"/>
</dbReference>
<feature type="transmembrane region" description="Helical" evidence="6">
    <location>
        <begin position="535"/>
        <end position="554"/>
    </location>
</feature>
<comment type="similarity">
    <text evidence="1">Belongs to the peptidase S1 family.</text>
</comment>
<dbReference type="CDD" id="cd00190">
    <property type="entry name" value="Tryp_SPc"/>
    <property type="match status" value="1"/>
</dbReference>
<dbReference type="SUPFAM" id="SSF50494">
    <property type="entry name" value="Trypsin-like serine proteases"/>
    <property type="match status" value="1"/>
</dbReference>
<dbReference type="GO" id="GO:0004519">
    <property type="term" value="F:endonuclease activity"/>
    <property type="evidence" value="ECO:0007669"/>
    <property type="project" value="UniProtKB-KW"/>
</dbReference>
<dbReference type="EMBL" id="JASPKY010000098">
    <property type="protein sequence ID" value="KAK9737592.1"/>
    <property type="molecule type" value="Genomic_DNA"/>
</dbReference>
<evidence type="ECO:0000259" key="7">
    <source>
        <dbReference type="PROSITE" id="PS50240"/>
    </source>
</evidence>
<dbReference type="InterPro" id="IPR009003">
    <property type="entry name" value="Peptidase_S1_PA"/>
</dbReference>
<name>A0AAW1LQZ4_POPJA</name>
<keyword evidence="3" id="KW-0378">Hydrolase</keyword>
<gene>
    <name evidence="8" type="ORF">QE152_g10584</name>
</gene>
<dbReference type="GO" id="GO:0004252">
    <property type="term" value="F:serine-type endopeptidase activity"/>
    <property type="evidence" value="ECO:0007669"/>
    <property type="project" value="InterPro"/>
</dbReference>
<dbReference type="PROSITE" id="PS00134">
    <property type="entry name" value="TRYPSIN_HIS"/>
    <property type="match status" value="1"/>
</dbReference>
<dbReference type="SMART" id="SM00020">
    <property type="entry name" value="Tryp_SPc"/>
    <property type="match status" value="1"/>
</dbReference>
<accession>A0AAW1LQZ4</accession>
<keyword evidence="5" id="KW-1015">Disulfide bond</keyword>
<keyword evidence="6" id="KW-0812">Transmembrane</keyword>
<feature type="domain" description="Peptidase S1" evidence="7">
    <location>
        <begin position="588"/>
        <end position="799"/>
    </location>
</feature>
<keyword evidence="6" id="KW-0472">Membrane</keyword>
<keyword evidence="8" id="KW-0255">Endonuclease</keyword>